<organism evidence="3 4">
    <name type="scientific">Saccharopolyspora halophila</name>
    <dbReference type="NCBI Taxonomy" id="405551"/>
    <lineage>
        <taxon>Bacteria</taxon>
        <taxon>Bacillati</taxon>
        <taxon>Actinomycetota</taxon>
        <taxon>Actinomycetes</taxon>
        <taxon>Pseudonocardiales</taxon>
        <taxon>Pseudonocardiaceae</taxon>
        <taxon>Saccharopolyspora</taxon>
    </lineage>
</organism>
<evidence type="ECO:0000313" key="4">
    <source>
        <dbReference type="Proteomes" id="UP001501218"/>
    </source>
</evidence>
<comment type="caution">
    <text evidence="3">The sequence shown here is derived from an EMBL/GenBank/DDBJ whole genome shotgun (WGS) entry which is preliminary data.</text>
</comment>
<dbReference type="InterPro" id="IPR049831">
    <property type="entry name" value="UGSC_seleno"/>
</dbReference>
<feature type="region of interest" description="Disordered" evidence="1">
    <location>
        <begin position="1"/>
        <end position="24"/>
    </location>
</feature>
<dbReference type="EMBL" id="BAAARA010000010">
    <property type="protein sequence ID" value="GAA2353058.1"/>
    <property type="molecule type" value="Genomic_DNA"/>
</dbReference>
<protein>
    <submittedName>
        <fullName evidence="3">UGSC family (Seleno)protein</fullName>
    </submittedName>
</protein>
<dbReference type="InterPro" id="IPR057767">
    <property type="entry name" value="UGSC-like_dom"/>
</dbReference>
<proteinExistence type="predicted"/>
<keyword evidence="4" id="KW-1185">Reference proteome</keyword>
<gene>
    <name evidence="3" type="ORF">GCM10009854_33870</name>
</gene>
<dbReference type="RefSeq" id="WP_344133210.1">
    <property type="nucleotide sequence ID" value="NZ_BAAARA010000010.1"/>
</dbReference>
<dbReference type="NCBIfam" id="NF041046">
    <property type="entry name" value="UGSC_fam"/>
    <property type="match status" value="1"/>
</dbReference>
<name>A0ABN3GJH3_9PSEU</name>
<reference evidence="3 4" key="1">
    <citation type="journal article" date="2019" name="Int. J. Syst. Evol. Microbiol.">
        <title>The Global Catalogue of Microorganisms (GCM) 10K type strain sequencing project: providing services to taxonomists for standard genome sequencing and annotation.</title>
        <authorList>
            <consortium name="The Broad Institute Genomics Platform"/>
            <consortium name="The Broad Institute Genome Sequencing Center for Infectious Disease"/>
            <person name="Wu L."/>
            <person name="Ma J."/>
        </authorList>
    </citation>
    <scope>NUCLEOTIDE SEQUENCE [LARGE SCALE GENOMIC DNA]</scope>
    <source>
        <strain evidence="3 4">JCM 16221</strain>
    </source>
</reference>
<dbReference type="Proteomes" id="UP001501218">
    <property type="component" value="Unassembled WGS sequence"/>
</dbReference>
<feature type="compositionally biased region" description="Low complexity" evidence="1">
    <location>
        <begin position="8"/>
        <end position="24"/>
    </location>
</feature>
<feature type="domain" description="UGSC-like" evidence="2">
    <location>
        <begin position="5"/>
        <end position="175"/>
    </location>
</feature>
<evidence type="ECO:0000259" key="2">
    <source>
        <dbReference type="Pfam" id="PF24696"/>
    </source>
</evidence>
<evidence type="ECO:0000313" key="3">
    <source>
        <dbReference type="EMBL" id="GAA2353058.1"/>
    </source>
</evidence>
<accession>A0ABN3GJH3</accession>
<dbReference type="Pfam" id="PF24696">
    <property type="entry name" value="UGSC"/>
    <property type="match status" value="1"/>
</dbReference>
<sequence length="184" mass="18682">MFEAMIDPTFPAARRGGAGTRAPRPAGLGQRRIGLLANTKRNAAELLDAIAGLLAERQGTAPVRRHRKPGIAEQAPDHVLADLAESCDVVLVGVGDCGSCSASAVADGIALEAAGVPAAVICSEAFTLSADAMAALKGEAGYRYLTTPHPVAPLTPAELTERAKLLLPGVVGALTDRPSATAVA</sequence>
<evidence type="ECO:0000256" key="1">
    <source>
        <dbReference type="SAM" id="MobiDB-lite"/>
    </source>
</evidence>